<organism evidence="3 4">
    <name type="scientific">Liquidambar formosana</name>
    <name type="common">Formosan gum</name>
    <dbReference type="NCBI Taxonomy" id="63359"/>
    <lineage>
        <taxon>Eukaryota</taxon>
        <taxon>Viridiplantae</taxon>
        <taxon>Streptophyta</taxon>
        <taxon>Embryophyta</taxon>
        <taxon>Tracheophyta</taxon>
        <taxon>Spermatophyta</taxon>
        <taxon>Magnoliopsida</taxon>
        <taxon>eudicotyledons</taxon>
        <taxon>Gunneridae</taxon>
        <taxon>Pentapetalae</taxon>
        <taxon>Saxifragales</taxon>
        <taxon>Altingiaceae</taxon>
        <taxon>Liquidambar</taxon>
    </lineage>
</organism>
<keyword evidence="1" id="KW-0812">Transmembrane</keyword>
<dbReference type="PANTHER" id="PTHR24177:SF365">
    <property type="entry name" value="ANKYRIN REPEAT-CONTAINING PROTEIN NPR4-LIKE ISOFORM X1"/>
    <property type="match status" value="1"/>
</dbReference>
<evidence type="ECO:0000313" key="3">
    <source>
        <dbReference type="EMBL" id="KAK9286262.1"/>
    </source>
</evidence>
<feature type="transmembrane region" description="Helical" evidence="1">
    <location>
        <begin position="256"/>
        <end position="275"/>
    </location>
</feature>
<sequence>MVRKNPALTQITDKVESTPLFAAAAWVRKDVLWYLSSVTRDEPPSSPFTGPFACLLFNMVVTADIALHFLKQCPNLATVVCDNDEPTILEILASRPLAFKGGSTLGFWKNCVYSFVPVELNYATPDLPRGDMEDAIKNLGDLAQVPTSIISRTSLNQVSLNDLIIIISSRYIYRLSNVKSPRGKLPPSSQLKSISGSALQIQRVLQWFKEVENIISPLYKNVKNNNKKTAWEIFMEEHKELLESGEKWMKETSNSCMLVATLIATVVFAAAFTVLGGNANNKGVPIFLNRSFFMLFAISDALALFSSCTSLLIFLSILTSCYAKQDFLESLPKRLIKCLASLFFAIASHHDDSFYCNSFDWTRCKMEMGLHTNCYGG</sequence>
<evidence type="ECO:0000259" key="2">
    <source>
        <dbReference type="Pfam" id="PF13962"/>
    </source>
</evidence>
<comment type="caution">
    <text evidence="3">The sequence shown here is derived from an EMBL/GenBank/DDBJ whole genome shotgun (WGS) entry which is preliminary data.</text>
</comment>
<keyword evidence="1" id="KW-0472">Membrane</keyword>
<protein>
    <recommendedName>
        <fullName evidence="2">PGG domain-containing protein</fullName>
    </recommendedName>
</protein>
<evidence type="ECO:0000256" key="1">
    <source>
        <dbReference type="SAM" id="Phobius"/>
    </source>
</evidence>
<evidence type="ECO:0000313" key="4">
    <source>
        <dbReference type="Proteomes" id="UP001415857"/>
    </source>
</evidence>
<gene>
    <name evidence="3" type="ORF">L1049_014649</name>
</gene>
<name>A0AAP0S2M4_LIQFO</name>
<dbReference type="AlphaFoldDB" id="A0AAP0S2M4"/>
<dbReference type="EMBL" id="JBBPBK010000004">
    <property type="protein sequence ID" value="KAK9286262.1"/>
    <property type="molecule type" value="Genomic_DNA"/>
</dbReference>
<accession>A0AAP0S2M4</accession>
<proteinExistence type="predicted"/>
<dbReference type="Pfam" id="PF13962">
    <property type="entry name" value="PGG"/>
    <property type="match status" value="1"/>
</dbReference>
<dbReference type="Proteomes" id="UP001415857">
    <property type="component" value="Unassembled WGS sequence"/>
</dbReference>
<reference evidence="3 4" key="1">
    <citation type="journal article" date="2024" name="Plant J.">
        <title>Genome sequences and population genomics reveal climatic adaptation and genomic divergence between two closely related sweetgum species.</title>
        <authorList>
            <person name="Xu W.Q."/>
            <person name="Ren C.Q."/>
            <person name="Zhang X.Y."/>
            <person name="Comes H.P."/>
            <person name="Liu X.H."/>
            <person name="Li Y.G."/>
            <person name="Kettle C.J."/>
            <person name="Jalonen R."/>
            <person name="Gaisberger H."/>
            <person name="Ma Y.Z."/>
            <person name="Qiu Y.X."/>
        </authorList>
    </citation>
    <scope>NUCLEOTIDE SEQUENCE [LARGE SCALE GENOMIC DNA]</scope>
    <source>
        <strain evidence="3">Hangzhou</strain>
    </source>
</reference>
<feature type="domain" description="PGG" evidence="2">
    <location>
        <begin position="246"/>
        <end position="348"/>
    </location>
</feature>
<keyword evidence="1" id="KW-1133">Transmembrane helix</keyword>
<dbReference type="PANTHER" id="PTHR24177">
    <property type="entry name" value="CASKIN"/>
    <property type="match status" value="1"/>
</dbReference>
<dbReference type="GO" id="GO:0016020">
    <property type="term" value="C:membrane"/>
    <property type="evidence" value="ECO:0007669"/>
    <property type="project" value="TreeGrafter"/>
</dbReference>
<dbReference type="InterPro" id="IPR026961">
    <property type="entry name" value="PGG_dom"/>
</dbReference>
<feature type="transmembrane region" description="Helical" evidence="1">
    <location>
        <begin position="295"/>
        <end position="318"/>
    </location>
</feature>
<keyword evidence="4" id="KW-1185">Reference proteome</keyword>